<dbReference type="Gene3D" id="3.40.50.11180">
    <property type="match status" value="1"/>
</dbReference>
<reference evidence="1" key="1">
    <citation type="journal article" date="2014" name="Front. Microbiol.">
        <title>High frequency of phylogenetically diverse reductive dehalogenase-homologous genes in deep subseafloor sedimentary metagenomes.</title>
        <authorList>
            <person name="Kawai M."/>
            <person name="Futagami T."/>
            <person name="Toyoda A."/>
            <person name="Takaki Y."/>
            <person name="Nishi S."/>
            <person name="Hori S."/>
            <person name="Arai W."/>
            <person name="Tsubouchi T."/>
            <person name="Morono Y."/>
            <person name="Uchiyama I."/>
            <person name="Ito T."/>
            <person name="Fujiyama A."/>
            <person name="Inagaki F."/>
            <person name="Takami H."/>
        </authorList>
    </citation>
    <scope>NUCLEOTIDE SEQUENCE</scope>
    <source>
        <strain evidence="1">Expedition CK06-06</strain>
    </source>
</reference>
<dbReference type="SUPFAM" id="SSF52540">
    <property type="entry name" value="P-loop containing nucleoside triphosphate hydrolases"/>
    <property type="match status" value="1"/>
</dbReference>
<proteinExistence type="predicted"/>
<gene>
    <name evidence="1" type="ORF">S03H2_66768</name>
</gene>
<feature type="non-terminal residue" evidence="1">
    <location>
        <position position="107"/>
    </location>
</feature>
<dbReference type="InterPro" id="IPR027417">
    <property type="entry name" value="P-loop_NTPase"/>
</dbReference>
<sequence>MVGVALWFTLKKLYEQLLTWCNSIQVKLLPEPDSLPYQRVASDTSTELERIQVLSAFIDQNKPMVNPPLVVASAPALMQKTTPYSDFVSTCHTIERGMDIEPLKLLS</sequence>
<name>X1KN00_9ZZZZ</name>
<dbReference type="Gene3D" id="3.30.2060.10">
    <property type="entry name" value="Penicillin-binding protein 1b domain"/>
    <property type="match status" value="1"/>
</dbReference>
<dbReference type="AlphaFoldDB" id="X1KN00"/>
<organism evidence="1">
    <name type="scientific">marine sediment metagenome</name>
    <dbReference type="NCBI Taxonomy" id="412755"/>
    <lineage>
        <taxon>unclassified sequences</taxon>
        <taxon>metagenomes</taxon>
        <taxon>ecological metagenomes</taxon>
    </lineage>
</organism>
<accession>X1KN00</accession>
<evidence type="ECO:0000313" key="1">
    <source>
        <dbReference type="EMBL" id="GAH83438.1"/>
    </source>
</evidence>
<dbReference type="EMBL" id="BARU01043634">
    <property type="protein sequence ID" value="GAH83438.1"/>
    <property type="molecule type" value="Genomic_DNA"/>
</dbReference>
<protein>
    <submittedName>
        <fullName evidence="1">Uncharacterized protein</fullName>
    </submittedName>
</protein>
<comment type="caution">
    <text evidence="1">The sequence shown here is derived from an EMBL/GenBank/DDBJ whole genome shotgun (WGS) entry which is preliminary data.</text>
</comment>